<dbReference type="InterPro" id="IPR029058">
    <property type="entry name" value="AB_hydrolase_fold"/>
</dbReference>
<comment type="caution">
    <text evidence="3">The sequence shown here is derived from an EMBL/GenBank/DDBJ whole genome shotgun (WGS) entry which is preliminary data.</text>
</comment>
<evidence type="ECO:0000259" key="2">
    <source>
        <dbReference type="Pfam" id="PF01764"/>
    </source>
</evidence>
<dbReference type="EMBL" id="LJSK01000400">
    <property type="protein sequence ID" value="KPI83298.1"/>
    <property type="molecule type" value="Genomic_DNA"/>
</dbReference>
<dbReference type="SUPFAM" id="SSF53474">
    <property type="entry name" value="alpha/beta-Hydrolases"/>
    <property type="match status" value="1"/>
</dbReference>
<feature type="domain" description="Fungal lipase-type" evidence="2">
    <location>
        <begin position="281"/>
        <end position="369"/>
    </location>
</feature>
<dbReference type="InterPro" id="IPR002921">
    <property type="entry name" value="Fungal_lipase-type"/>
</dbReference>
<reference evidence="3 4" key="1">
    <citation type="journal article" date="2015" name="PLoS Pathog.">
        <title>Leptomonas seymouri: Adaptations to the Dixenous Life Cycle Analyzed by Genome Sequencing, Transcriptome Profiling and Co-infection with Leishmania donovani.</title>
        <authorList>
            <person name="Kraeva N."/>
            <person name="Butenko A."/>
            <person name="Hlavacova J."/>
            <person name="Kostygov A."/>
            <person name="Myskova J."/>
            <person name="Grybchuk D."/>
            <person name="Lestinova T."/>
            <person name="Votypka J."/>
            <person name="Volf P."/>
            <person name="Opperdoes F."/>
            <person name="Flegontov P."/>
            <person name="Lukes J."/>
            <person name="Yurchenko V."/>
        </authorList>
    </citation>
    <scope>NUCLEOTIDE SEQUENCE [LARGE SCALE GENOMIC DNA]</scope>
    <source>
        <strain evidence="3 4">ATCC 30220</strain>
    </source>
</reference>
<protein>
    <recommendedName>
        <fullName evidence="2">Fungal lipase-type domain-containing protein</fullName>
    </recommendedName>
</protein>
<proteinExistence type="predicted"/>
<name>A0A0N1P9E6_LEPSE</name>
<dbReference type="AlphaFoldDB" id="A0A0N1P9E6"/>
<evidence type="ECO:0000313" key="3">
    <source>
        <dbReference type="EMBL" id="KPI83298.1"/>
    </source>
</evidence>
<dbReference type="OrthoDB" id="249518at2759"/>
<dbReference type="OMA" id="FDVKNCV"/>
<keyword evidence="4" id="KW-1185">Reference proteome</keyword>
<evidence type="ECO:0000256" key="1">
    <source>
        <dbReference type="SAM" id="MobiDB-lite"/>
    </source>
</evidence>
<dbReference type="Gene3D" id="3.40.50.1820">
    <property type="entry name" value="alpha/beta hydrolase"/>
    <property type="match status" value="1"/>
</dbReference>
<dbReference type="GO" id="GO:0006629">
    <property type="term" value="P:lipid metabolic process"/>
    <property type="evidence" value="ECO:0007669"/>
    <property type="project" value="InterPro"/>
</dbReference>
<evidence type="ECO:0000313" key="4">
    <source>
        <dbReference type="Proteomes" id="UP000038009"/>
    </source>
</evidence>
<sequence length="548" mass="60889">MSLRRESIGAYRDLYRAAARAAQDCGLYNCAGFLQYVSQRYGREADLHRRQLSQALQALARQSESQSENRRRNVSLERTRSKIVGQYQRYISSEIDRTRTLANAFFLAPDNAALTSVLKVLSAGVGNAAYQQALEASFLSFLEFEAKRASRDEVADDATSERQNRIMLQALLPYAERLLLVHRTAIGEQNRMSSLLYLTPWQVTEAIVGNRSGVSAAHLRIGRDHIVVEVDETYNKQVVYICCTRREGGDSGSYEWDQEVERVEISESEEVQKTLFHSEFLFTASRICDALLHDSSLHPTRNTVVMGHAVGGAVGLILSLLLAQRGFQVANTISLGSPKSLQGTLNRYISAVNPVRLVLAGDPLVELPVTGAEGAPFVHIGEILLLTPPRTTTEAAPSMPTETPTVSSSLPMARHIDKDAAQPSSLSDSFTVEAVGAMMMDGEDLNDAPSLPSVDDTPRSSRVADQVDGDADEEDIKGMRHMAEERYRKQFLVEDYVRHMQNPLVELTYAEGDEVWDEGDYEAMKRSMHTEPVVTAEEHRVRDLRGPL</sequence>
<feature type="region of interest" description="Disordered" evidence="1">
    <location>
        <begin position="442"/>
        <end position="469"/>
    </location>
</feature>
<dbReference type="VEuPathDB" id="TriTrypDB:Lsey_0400_0010"/>
<dbReference type="Pfam" id="PF01764">
    <property type="entry name" value="Lipase_3"/>
    <property type="match status" value="1"/>
</dbReference>
<gene>
    <name evidence="3" type="ORF">ABL78_7667</name>
</gene>
<dbReference type="Proteomes" id="UP000038009">
    <property type="component" value="Unassembled WGS sequence"/>
</dbReference>
<accession>A0A0N1P9E6</accession>
<organism evidence="3 4">
    <name type="scientific">Leptomonas seymouri</name>
    <dbReference type="NCBI Taxonomy" id="5684"/>
    <lineage>
        <taxon>Eukaryota</taxon>
        <taxon>Discoba</taxon>
        <taxon>Euglenozoa</taxon>
        <taxon>Kinetoplastea</taxon>
        <taxon>Metakinetoplastina</taxon>
        <taxon>Trypanosomatida</taxon>
        <taxon>Trypanosomatidae</taxon>
        <taxon>Leishmaniinae</taxon>
        <taxon>Leptomonas</taxon>
    </lineage>
</organism>